<dbReference type="EMBL" id="CM040997">
    <property type="protein sequence ID" value="MCJ8746261.1"/>
    <property type="molecule type" value="Genomic_DNA"/>
</dbReference>
<keyword evidence="2" id="KW-1185">Reference proteome</keyword>
<sequence length="505" mass="56527">MLAPSGVERPRESPKRAPALGPFPRSIWIHPDIPEDELDRVCFRIWRRSVLAQRGIWPHLAENVPRFMHDPLMMDISSISRQKRPEEILAGMLVRQYELEEWTLLIKREKGQMPQHQHDNMVPDPGILDETIISVTEANQRKTERFLKDVLIPDHDKKKEASFDGLSVEDFPPLPSAAAPWNRAQRDQVKKDKKKKASFDNIPKEDSPPLPSTAARWNCAQSDHARKEISSIRASSSKSQSFNHLTDPNPRRNKRMPKNQKFKPVTPTKSAIMEEIQEPQVSKNPNELCIQLSDLSQRGDVTEPAKAKVPAEEAMSDGGGGLPGMSADGAHAPHNPAGTDTESMRKAAGTAKNAKNHLFQEDTTVPWWKTPGSASHKGVPEGHMARVQEVELGNSSRSIPQNVAFPVPQAYVPSPCKPYPGYRAPWLPMHHPPGFVQPQINPVMAYALLICGMLPPVPPFQTFHMPTNSYWQPPPFLHSGNFPGFVTSQAAKREHFPGSPNRNND</sequence>
<reference evidence="1" key="1">
    <citation type="submission" date="2020-02" db="EMBL/GenBank/DDBJ databases">
        <title>Genome sequencing of the panga catfish, Pangasius djambal.</title>
        <authorList>
            <person name="Wen M."/>
            <person name="Zahm M."/>
            <person name="Roques C."/>
            <person name="Cabau C."/>
            <person name="Klopp C."/>
            <person name="Donnadieu C."/>
            <person name="Jouanno E."/>
            <person name="Avarre J.-C."/>
            <person name="Campet M."/>
            <person name="Ha T."/>
            <person name="Dugue R."/>
            <person name="Lampietro C."/>
            <person name="Louis A."/>
            <person name="Herpin A."/>
            <person name="Echchiki A."/>
            <person name="Berthelot C."/>
            <person name="Parey E."/>
            <person name="Roest-Crollius H."/>
            <person name="Braasch I."/>
            <person name="Postlethwait J.H."/>
            <person name="Bobe J."/>
            <person name="Montfort J."/>
            <person name="Bouchez O."/>
            <person name="Begum T."/>
            <person name="Schartl M."/>
            <person name="Gustiano R."/>
            <person name="Guiguen Y."/>
        </authorList>
    </citation>
    <scope>NUCLEOTIDE SEQUENCE</scope>
    <source>
        <strain evidence="1">Pdj_M5554</strain>
    </source>
</reference>
<gene>
    <name evidence="1" type="ORF">PDJAM_G00139830</name>
</gene>
<proteinExistence type="predicted"/>
<accession>A0ACC5ZG26</accession>
<evidence type="ECO:0000313" key="2">
    <source>
        <dbReference type="Proteomes" id="UP000830395"/>
    </source>
</evidence>
<dbReference type="Proteomes" id="UP000830395">
    <property type="component" value="Chromosome 23"/>
</dbReference>
<protein>
    <submittedName>
        <fullName evidence="1">Uncharacterized protein</fullName>
    </submittedName>
</protein>
<organism evidence="1 2">
    <name type="scientific">Pangasius djambal</name>
    <dbReference type="NCBI Taxonomy" id="1691987"/>
    <lineage>
        <taxon>Eukaryota</taxon>
        <taxon>Metazoa</taxon>
        <taxon>Chordata</taxon>
        <taxon>Craniata</taxon>
        <taxon>Vertebrata</taxon>
        <taxon>Euteleostomi</taxon>
        <taxon>Actinopterygii</taxon>
        <taxon>Neopterygii</taxon>
        <taxon>Teleostei</taxon>
        <taxon>Ostariophysi</taxon>
        <taxon>Siluriformes</taxon>
        <taxon>Pangasiidae</taxon>
        <taxon>Pangasius</taxon>
    </lineage>
</organism>
<name>A0ACC5ZG26_9TELE</name>
<comment type="caution">
    <text evidence="1">The sequence shown here is derived from an EMBL/GenBank/DDBJ whole genome shotgun (WGS) entry which is preliminary data.</text>
</comment>
<evidence type="ECO:0000313" key="1">
    <source>
        <dbReference type="EMBL" id="MCJ8746261.1"/>
    </source>
</evidence>